<keyword evidence="2" id="KW-1185">Reference proteome</keyword>
<proteinExistence type="predicted"/>
<sequence>FNNNNDFSLTEFFERDIPKPVTARYSSAENRRGLGRINYRHFGKTNSSHEAEHYKTSIDFFCKERVLIDNKASLEQDICEVTDIPAKALRGYFLSNFNITERFSIFDVNISFIYSKKKDKTMKQLLKKIDKVLRDIFVFIIGK</sequence>
<reference evidence="1 2" key="1">
    <citation type="submission" date="2018-05" db="EMBL/GenBank/DDBJ databases">
        <title>Whole genome sequencing for identification of molecular markers to develop diagnostic detection tools for the regulated plant pathogen Lachnellula willkommii.</title>
        <authorList>
            <person name="Giroux E."/>
            <person name="Bilodeau G."/>
        </authorList>
    </citation>
    <scope>NUCLEOTIDE SEQUENCE [LARGE SCALE GENOMIC DNA]</scope>
    <source>
        <strain evidence="1 2">CBS 203.66</strain>
    </source>
</reference>
<accession>A0A8T9BKD6</accession>
<evidence type="ECO:0000313" key="1">
    <source>
        <dbReference type="EMBL" id="TVY20225.1"/>
    </source>
</evidence>
<name>A0A8T9BKD6_9HELO</name>
<comment type="caution">
    <text evidence="1">The sequence shown here is derived from an EMBL/GenBank/DDBJ whole genome shotgun (WGS) entry which is preliminary data.</text>
</comment>
<feature type="non-terminal residue" evidence="1">
    <location>
        <position position="1"/>
    </location>
</feature>
<dbReference type="EMBL" id="QGMF01000064">
    <property type="protein sequence ID" value="TVY20225.1"/>
    <property type="molecule type" value="Genomic_DNA"/>
</dbReference>
<organism evidence="1 2">
    <name type="scientific">Lachnellula arida</name>
    <dbReference type="NCBI Taxonomy" id="1316785"/>
    <lineage>
        <taxon>Eukaryota</taxon>
        <taxon>Fungi</taxon>
        <taxon>Dikarya</taxon>
        <taxon>Ascomycota</taxon>
        <taxon>Pezizomycotina</taxon>
        <taxon>Leotiomycetes</taxon>
        <taxon>Helotiales</taxon>
        <taxon>Lachnaceae</taxon>
        <taxon>Lachnellula</taxon>
    </lineage>
</organism>
<dbReference type="AlphaFoldDB" id="A0A8T9BKD6"/>
<evidence type="ECO:0000313" key="2">
    <source>
        <dbReference type="Proteomes" id="UP000469559"/>
    </source>
</evidence>
<protein>
    <submittedName>
        <fullName evidence="1">Vegetative incompatibility protein HET-E-1</fullName>
    </submittedName>
</protein>
<dbReference type="Proteomes" id="UP000469559">
    <property type="component" value="Unassembled WGS sequence"/>
</dbReference>
<gene>
    <name evidence="1" type="primary">HET-E1_5</name>
    <name evidence="1" type="ORF">LARI1_G001645</name>
</gene>